<feature type="non-terminal residue" evidence="2">
    <location>
        <position position="1"/>
    </location>
</feature>
<dbReference type="EMBL" id="UOEE01000078">
    <property type="protein sequence ID" value="VAV88921.1"/>
    <property type="molecule type" value="Genomic_DNA"/>
</dbReference>
<evidence type="ECO:0000259" key="1">
    <source>
        <dbReference type="Pfam" id="PF04264"/>
    </source>
</evidence>
<sequence>VKADAVGETFTLKPTKGSVSDQGTASVEIDLASIETGISIRNERMREHLFETGKWATAKISGQVDFSNLPKLEVGQQTSFSSDIMVDLHGVSNQYEVRFVLTRLSADKVLVQSAQAVAVHAKDFTLMPGLNKLQQLAKLPSITPVVAVRFTLVFEGA</sequence>
<dbReference type="Pfam" id="PF04264">
    <property type="entry name" value="YceI"/>
    <property type="match status" value="1"/>
</dbReference>
<protein>
    <recommendedName>
        <fullName evidence="1">Lipid/polyisoprenoid-binding YceI-like domain-containing protein</fullName>
    </recommendedName>
</protein>
<dbReference type="InterPro" id="IPR027016">
    <property type="entry name" value="UCP029811"/>
</dbReference>
<gene>
    <name evidence="2" type="ORF">MNBD_ALPHA06-1118</name>
</gene>
<organism evidence="2">
    <name type="scientific">hydrothermal vent metagenome</name>
    <dbReference type="NCBI Taxonomy" id="652676"/>
    <lineage>
        <taxon>unclassified sequences</taxon>
        <taxon>metagenomes</taxon>
        <taxon>ecological metagenomes</taxon>
    </lineage>
</organism>
<name>A0A3B0RA54_9ZZZZ</name>
<evidence type="ECO:0000313" key="2">
    <source>
        <dbReference type="EMBL" id="VAV88921.1"/>
    </source>
</evidence>
<dbReference type="InterPro" id="IPR036761">
    <property type="entry name" value="TTHA0802/YceI-like_sf"/>
</dbReference>
<dbReference type="Gene3D" id="2.40.128.110">
    <property type="entry name" value="Lipid/polyisoprenoid-binding, YceI-like"/>
    <property type="match status" value="1"/>
</dbReference>
<dbReference type="AlphaFoldDB" id="A0A3B0RA54"/>
<dbReference type="SUPFAM" id="SSF101874">
    <property type="entry name" value="YceI-like"/>
    <property type="match status" value="1"/>
</dbReference>
<proteinExistence type="predicted"/>
<dbReference type="InterPro" id="IPR007372">
    <property type="entry name" value="Lipid/polyisoprenoid-bd_YceI"/>
</dbReference>
<accession>A0A3B0RA54</accession>
<feature type="domain" description="Lipid/polyisoprenoid-binding YceI-like" evidence="1">
    <location>
        <begin position="20"/>
        <end position="154"/>
    </location>
</feature>
<dbReference type="PIRSF" id="PIRSF029811">
    <property type="entry name" value="UCP029811"/>
    <property type="match status" value="1"/>
</dbReference>
<reference evidence="2" key="1">
    <citation type="submission" date="2018-06" db="EMBL/GenBank/DDBJ databases">
        <authorList>
            <person name="Zhirakovskaya E."/>
        </authorList>
    </citation>
    <scope>NUCLEOTIDE SEQUENCE</scope>
</reference>